<keyword evidence="3" id="KW-1185">Reference proteome</keyword>
<dbReference type="SUPFAM" id="SSF52540">
    <property type="entry name" value="P-loop containing nucleoside triphosphate hydrolases"/>
    <property type="match status" value="1"/>
</dbReference>
<dbReference type="GO" id="GO:0009307">
    <property type="term" value="P:DNA restriction-modification system"/>
    <property type="evidence" value="ECO:0007669"/>
    <property type="project" value="InterPro"/>
</dbReference>
<dbReference type="InterPro" id="IPR027417">
    <property type="entry name" value="P-loop_NTPase"/>
</dbReference>
<dbReference type="GO" id="GO:0004519">
    <property type="term" value="F:endonuclease activity"/>
    <property type="evidence" value="ECO:0007669"/>
    <property type="project" value="InterPro"/>
</dbReference>
<dbReference type="AlphaFoldDB" id="A0A1M5TZI4"/>
<dbReference type="Proteomes" id="UP000184268">
    <property type="component" value="Unassembled WGS sequence"/>
</dbReference>
<keyword evidence="2" id="KW-0347">Helicase</keyword>
<dbReference type="Gene3D" id="6.10.140.530">
    <property type="match status" value="1"/>
</dbReference>
<name>A0A1M5TZI4_9GAMM</name>
<dbReference type="PANTHER" id="PTHR33418">
    <property type="entry name" value="HELICASE-ASSOCIATED"/>
    <property type="match status" value="1"/>
</dbReference>
<gene>
    <name evidence="2" type="ORF">SAMN02745129_2331</name>
</gene>
<dbReference type="Gene3D" id="3.40.50.300">
    <property type="entry name" value="P-loop containing nucleotide triphosphate hydrolases"/>
    <property type="match status" value="2"/>
</dbReference>
<dbReference type="InterPro" id="IPR001650">
    <property type="entry name" value="Helicase_C-like"/>
</dbReference>
<dbReference type="PROSITE" id="PS51194">
    <property type="entry name" value="HELICASE_CTER"/>
    <property type="match status" value="1"/>
</dbReference>
<evidence type="ECO:0000313" key="3">
    <source>
        <dbReference type="Proteomes" id="UP000184268"/>
    </source>
</evidence>
<keyword evidence="2" id="KW-0547">Nucleotide-binding</keyword>
<accession>A0A1M5TZI4</accession>
<reference evidence="2 3" key="1">
    <citation type="submission" date="2016-11" db="EMBL/GenBank/DDBJ databases">
        <authorList>
            <person name="Jaros S."/>
            <person name="Januszkiewicz K."/>
            <person name="Wedrychowicz H."/>
        </authorList>
    </citation>
    <scope>NUCLEOTIDE SEQUENCE [LARGE SCALE GENOMIC DNA]</scope>
    <source>
        <strain evidence="2 3">DSM 16917</strain>
    </source>
</reference>
<dbReference type="PANTHER" id="PTHR33418:SF1">
    <property type="entry name" value="HELICASE-ASSOCIATED DOMAIN-CONTAINING PROTEIN"/>
    <property type="match status" value="1"/>
</dbReference>
<dbReference type="Pfam" id="PF04471">
    <property type="entry name" value="Mrr_cat"/>
    <property type="match status" value="1"/>
</dbReference>
<keyword evidence="2" id="KW-0378">Hydrolase</keyword>
<organism evidence="2 3">
    <name type="scientific">Ferrimonas marina</name>
    <dbReference type="NCBI Taxonomy" id="299255"/>
    <lineage>
        <taxon>Bacteria</taxon>
        <taxon>Pseudomonadati</taxon>
        <taxon>Pseudomonadota</taxon>
        <taxon>Gammaproteobacteria</taxon>
        <taxon>Alteromonadales</taxon>
        <taxon>Ferrimonadaceae</taxon>
        <taxon>Ferrimonas</taxon>
    </lineage>
</organism>
<evidence type="ECO:0000259" key="1">
    <source>
        <dbReference type="PROSITE" id="PS51194"/>
    </source>
</evidence>
<dbReference type="InterPro" id="IPR005114">
    <property type="entry name" value="Helicase_assoc"/>
</dbReference>
<evidence type="ECO:0000313" key="2">
    <source>
        <dbReference type="EMBL" id="SHH55803.1"/>
    </source>
</evidence>
<proteinExistence type="predicted"/>
<dbReference type="Pfam" id="PF00271">
    <property type="entry name" value="Helicase_C"/>
    <property type="match status" value="1"/>
</dbReference>
<dbReference type="GO" id="GO:0003677">
    <property type="term" value="F:DNA binding"/>
    <property type="evidence" value="ECO:0007669"/>
    <property type="project" value="InterPro"/>
</dbReference>
<protein>
    <submittedName>
        <fullName evidence="2">Superfamily II DNA or RNA helicase</fullName>
    </submittedName>
</protein>
<dbReference type="OrthoDB" id="5782056at2"/>
<sequence length="943" mass="107453">MDAPNLQLIDDQIRQHLHACTLDSKCIDLAFHWLEAQPAPHLKGLVAERFIAELYRGLGYLVRLTSPGPDGGADLLLYDREHPDRVAVIVQCKAHAKPLGLRQIASEYEILEREAAPTHHCKHFRLVSLRGFVKGAAERFESFKLALVGPKQLRDMMSGYNPASTQVPAALNLLPHNLTALGRTKLGLVHHQRVGLEAATGTGKNHIIQPLCERFTGPVLFLCPSTEGRVQQEARCRHPNTTHWTYCRLREEAKLNRLLADTYELVILDELPHTGAPVTESGLSQLLNLNPSAKVVSLCADPVRHLDGMRNMMAELRIHPVHLLPLDQAIARKILPAPTIIAGLYDFDDTAKQLEQLEQQLPNPDEVPDLPSETARELRTLKGRLHSAKLDWQRSAGVEQVFADHIPNLTGKFIVFCETIDHLVQLRGQLHMWYHKASQLKPSTRTLCQIQEIHSGLDTATRRQQRRAFLDAKPDTGLHLLLSVDMLSESVHLPDLSGVIMLRCTSSPSKALQQLGRCLSCSSTDSTPLVLDLVNNLDNLSESVPLGKIQQAVDEHESLRAELGMQADPEPVQIRSVNLIQPVKDLIAATKKQAQKADFWRMLGLLRDFQKESGSKRPDNDEEYRGYPLGMWCTQLRLLYRQNRLATELDPKQLKALHNIDFCWSVEDDIWQRNYQVARDFHQIHGHLVLLGALHKYNKDLSHWLDKQRSRRSEGTLSSERCRLLDLIDMQWNREGIDIERYGVEIKDYIAKYGPPDNPTVIHKGAPVGMACWLINQLHHRNELSHNGRQAASDYGFNFEAFTQRELQNVERTHRYLQQASTPFIRYEAVDDEGWPVGVYLAFWRYSDRKNLLSPEVRRALAHYGILKSRPRTISELIQLYTEYREVFPDRTVPPGNFYTACGYQLCARIRHWRMSYENGRLGRSIEQRIAPTGMLDGVRPRR</sequence>
<dbReference type="InterPro" id="IPR007560">
    <property type="entry name" value="Restrct_endonuc_IV_Mrr"/>
</dbReference>
<dbReference type="RefSeq" id="WP_067655818.1">
    <property type="nucleotide sequence ID" value="NZ_FQXG01000003.1"/>
</dbReference>
<keyword evidence="2" id="KW-0067">ATP-binding</keyword>
<dbReference type="GO" id="GO:0004386">
    <property type="term" value="F:helicase activity"/>
    <property type="evidence" value="ECO:0007669"/>
    <property type="project" value="UniProtKB-KW"/>
</dbReference>
<dbReference type="EMBL" id="FQXG01000003">
    <property type="protein sequence ID" value="SHH55803.1"/>
    <property type="molecule type" value="Genomic_DNA"/>
</dbReference>
<dbReference type="STRING" id="299255.SAMN02745129_2331"/>
<dbReference type="Pfam" id="PF03457">
    <property type="entry name" value="HA"/>
    <property type="match status" value="2"/>
</dbReference>
<feature type="domain" description="Helicase C-terminal" evidence="1">
    <location>
        <begin position="397"/>
        <end position="578"/>
    </location>
</feature>
<dbReference type="SUPFAM" id="SSF52980">
    <property type="entry name" value="Restriction endonuclease-like"/>
    <property type="match status" value="1"/>
</dbReference>
<dbReference type="InterPro" id="IPR011335">
    <property type="entry name" value="Restrct_endonuc-II-like"/>
</dbReference>